<dbReference type="AlphaFoldDB" id="A0A3E0L613"/>
<dbReference type="Proteomes" id="UP000256873">
    <property type="component" value="Unassembled WGS sequence"/>
</dbReference>
<organism evidence="1 2">
    <name type="scientific">Microcystis flos-aquae TF09</name>
    <dbReference type="NCBI Taxonomy" id="2060473"/>
    <lineage>
        <taxon>Bacteria</taxon>
        <taxon>Bacillati</taxon>
        <taxon>Cyanobacteriota</taxon>
        <taxon>Cyanophyceae</taxon>
        <taxon>Oscillatoriophycideae</taxon>
        <taxon>Chroococcales</taxon>
        <taxon>Microcystaceae</taxon>
        <taxon>Microcystis</taxon>
    </lineage>
</organism>
<gene>
    <name evidence="1" type="ORF">DWQ54_08555</name>
</gene>
<proteinExistence type="predicted"/>
<protein>
    <submittedName>
        <fullName evidence="1">Uncharacterized protein</fullName>
    </submittedName>
</protein>
<evidence type="ECO:0000313" key="2">
    <source>
        <dbReference type="Proteomes" id="UP000256873"/>
    </source>
</evidence>
<sequence length="65" mass="7641">MLTGRHRSLEGEERKLYNFIDRYSVGLIFLGDQFLTNFYFSIKAAKDLTFQVLIRQKTISILNLP</sequence>
<comment type="caution">
    <text evidence="1">The sequence shown here is derived from an EMBL/GenBank/DDBJ whole genome shotgun (WGS) entry which is preliminary data.</text>
</comment>
<reference evidence="1 2" key="1">
    <citation type="submission" date="2017-10" db="EMBL/GenBank/DDBJ databases">
        <title>A large-scale comparative metagenomic study reveals the eutrophication-driven functional interactions in six Microcystis-epibionts communities.</title>
        <authorList>
            <person name="Li Q."/>
            <person name="Lin F."/>
        </authorList>
    </citation>
    <scope>NUCLEOTIDE SEQUENCE [LARGE SCALE GENOMIC DNA]</scope>
    <source>
        <strain evidence="1">TF09</strain>
    </source>
</reference>
<evidence type="ECO:0000313" key="1">
    <source>
        <dbReference type="EMBL" id="REJ42940.1"/>
    </source>
</evidence>
<dbReference type="EMBL" id="QQWC01000002">
    <property type="protein sequence ID" value="REJ42940.1"/>
    <property type="molecule type" value="Genomic_DNA"/>
</dbReference>
<name>A0A3E0L613_9CHRO</name>
<accession>A0A3E0L613</accession>